<evidence type="ECO:0000313" key="2">
    <source>
        <dbReference type="EMBL" id="AMP09692.1"/>
    </source>
</evidence>
<dbReference type="PATRIC" id="fig|279058.18.peg.1895"/>
<dbReference type="Pfam" id="PF01522">
    <property type="entry name" value="Polysacc_deac_1"/>
    <property type="match status" value="1"/>
</dbReference>
<proteinExistence type="predicted"/>
<sequence>MPFLTLKIDADTYRGTREGVPNLVRLLTKYQARATFLFSLGHDHTGWALKQVFRPGFFQKVSRTSVVEHYGLKTLMYGVLLPAPDIGKTCAKYMQAVRDAGFECGIHTWDHRVWQDHVRQRGADWTQQQMQRAYDRFFQVFGTAPKTHGAAGWQMNPYAFEQLEKFGIAYSSDGRAMLADNGALADSAAGPHRLQINGKTLPCIQLPTTLPTLDELLGRSFDGVELTPANIAAHILALTATPRDHVFTLHAELEGQKLAPIFEQLLQGWQAQGYDLVAMEDYYQQVKDQPLPSAPLNWAELPGRSGEMIMQAQMAVS</sequence>
<evidence type="ECO:0000313" key="3">
    <source>
        <dbReference type="Proteomes" id="UP000071778"/>
    </source>
</evidence>
<dbReference type="Proteomes" id="UP000071778">
    <property type="component" value="Chromosome"/>
</dbReference>
<dbReference type="InterPro" id="IPR011330">
    <property type="entry name" value="Glyco_hydro/deAcase_b/a-brl"/>
</dbReference>
<dbReference type="AlphaFoldDB" id="A0A127QJC6"/>
<dbReference type="GO" id="GO:0016810">
    <property type="term" value="F:hydrolase activity, acting on carbon-nitrogen (but not peptide) bonds"/>
    <property type="evidence" value="ECO:0007669"/>
    <property type="project" value="InterPro"/>
</dbReference>
<accession>A0A127QJC6</accession>
<dbReference type="Gene3D" id="3.20.20.370">
    <property type="entry name" value="Glycoside hydrolase/deacetylase"/>
    <property type="match status" value="1"/>
</dbReference>
<protein>
    <submittedName>
        <fullName evidence="2">Polysaccharide deacetylase family protein</fullName>
    </submittedName>
</protein>
<name>A0A127QJC6_9BURK</name>
<evidence type="ECO:0000259" key="1">
    <source>
        <dbReference type="PROSITE" id="PS51677"/>
    </source>
</evidence>
<organism evidence="2 3">
    <name type="scientific">Collimonas arenae</name>
    <dbReference type="NCBI Taxonomy" id="279058"/>
    <lineage>
        <taxon>Bacteria</taxon>
        <taxon>Pseudomonadati</taxon>
        <taxon>Pseudomonadota</taxon>
        <taxon>Betaproteobacteria</taxon>
        <taxon>Burkholderiales</taxon>
        <taxon>Oxalobacteraceae</taxon>
        <taxon>Collimonas</taxon>
    </lineage>
</organism>
<keyword evidence="3" id="KW-1185">Reference proteome</keyword>
<dbReference type="SUPFAM" id="SSF88713">
    <property type="entry name" value="Glycoside hydrolase/deacetylase"/>
    <property type="match status" value="1"/>
</dbReference>
<dbReference type="GO" id="GO:0005975">
    <property type="term" value="P:carbohydrate metabolic process"/>
    <property type="evidence" value="ECO:0007669"/>
    <property type="project" value="InterPro"/>
</dbReference>
<dbReference type="RefSeq" id="WP_061537129.1">
    <property type="nucleotide sequence ID" value="NZ_CP013235.1"/>
</dbReference>
<dbReference type="InterPro" id="IPR002509">
    <property type="entry name" value="NODB_dom"/>
</dbReference>
<dbReference type="PROSITE" id="PS51677">
    <property type="entry name" value="NODB"/>
    <property type="match status" value="1"/>
</dbReference>
<feature type="domain" description="NodB homology" evidence="1">
    <location>
        <begin position="2"/>
        <end position="277"/>
    </location>
</feature>
<reference evidence="2 3" key="1">
    <citation type="submission" date="2015-11" db="EMBL/GenBank/DDBJ databases">
        <title>Exploring the genomic traits of fungus-feeding bacterial genus Collimonas.</title>
        <authorList>
            <person name="Song C."/>
            <person name="Schmidt R."/>
            <person name="de Jager V."/>
            <person name="Krzyzanowska D."/>
            <person name="Jongedijk E."/>
            <person name="Cankar K."/>
            <person name="Beekwilder J."/>
            <person name="van Veen A."/>
            <person name="de Boer W."/>
            <person name="van Veen J.A."/>
            <person name="Garbeva P."/>
        </authorList>
    </citation>
    <scope>NUCLEOTIDE SEQUENCE [LARGE SCALE GENOMIC DNA]</scope>
    <source>
        <strain evidence="2 3">Ter282</strain>
    </source>
</reference>
<gene>
    <name evidence="2" type="ORF">CAter282_1926</name>
</gene>
<dbReference type="EMBL" id="CP013235">
    <property type="protein sequence ID" value="AMP09692.1"/>
    <property type="molecule type" value="Genomic_DNA"/>
</dbReference>